<gene>
    <name evidence="2" type="ORF">CXU22_02115</name>
</gene>
<dbReference type="InterPro" id="IPR031849">
    <property type="entry name" value="DUF5069"/>
</dbReference>
<evidence type="ECO:0000313" key="2">
    <source>
        <dbReference type="EMBL" id="PNC19828.1"/>
    </source>
</evidence>
<dbReference type="Pfam" id="PF16798">
    <property type="entry name" value="DUF5069"/>
    <property type="match status" value="1"/>
</dbReference>
<reference evidence="2 3" key="1">
    <citation type="journal article" date="2017" name="BMC Genomics">
        <title>Genome sequencing of 39 Akkermansia muciniphila isolates reveals its population structure, genomic and functional diverisity, and global distribution in mammalian gut microbiotas.</title>
        <authorList>
            <person name="Guo X."/>
            <person name="Li S."/>
            <person name="Zhang J."/>
            <person name="Wu F."/>
            <person name="Li X."/>
            <person name="Wu D."/>
            <person name="Zhang M."/>
            <person name="Ou Z."/>
            <person name="Jie Z."/>
            <person name="Yan Q."/>
            <person name="Li P."/>
            <person name="Yi J."/>
            <person name="Peng Y."/>
        </authorList>
    </citation>
    <scope>NUCLEOTIDE SEQUENCE [LARGE SCALE GENOMIC DNA]</scope>
    <source>
        <strain evidence="2 3">GP24</strain>
    </source>
</reference>
<dbReference type="OrthoDB" id="197194at2"/>
<dbReference type="Proteomes" id="UP000236000">
    <property type="component" value="Unassembled WGS sequence"/>
</dbReference>
<evidence type="ECO:0000259" key="1">
    <source>
        <dbReference type="Pfam" id="PF16798"/>
    </source>
</evidence>
<feature type="domain" description="DUF5069" evidence="1">
    <location>
        <begin position="104"/>
        <end position="172"/>
    </location>
</feature>
<dbReference type="RefSeq" id="WP_102712069.1">
    <property type="nucleotide sequence ID" value="NZ_PJKA01000003.1"/>
</dbReference>
<organism evidence="2 3">
    <name type="scientific">Akkermansia muciniphila</name>
    <dbReference type="NCBI Taxonomy" id="239935"/>
    <lineage>
        <taxon>Bacteria</taxon>
        <taxon>Pseudomonadati</taxon>
        <taxon>Verrucomicrobiota</taxon>
        <taxon>Verrucomicrobiia</taxon>
        <taxon>Verrucomicrobiales</taxon>
        <taxon>Akkermansiaceae</taxon>
        <taxon>Akkermansia</taxon>
    </lineage>
</organism>
<comment type="caution">
    <text evidence="2">The sequence shown here is derived from an EMBL/GenBank/DDBJ whole genome shotgun (WGS) entry which is preliminary data.</text>
</comment>
<accession>A0A2N8HGI9</accession>
<dbReference type="EMBL" id="PJKA01000003">
    <property type="protein sequence ID" value="PNC19828.1"/>
    <property type="molecule type" value="Genomic_DNA"/>
</dbReference>
<protein>
    <recommendedName>
        <fullName evidence="1">DUF5069 domain-containing protein</fullName>
    </recommendedName>
</protein>
<sequence length="185" mass="21060">MMAEDWNDTFYDLFREAVGRYHEGHRNVDGFFTDQEIIFLSSIGCRTRELFDFVELYARTGEPSPTTVLLMAAARRDFFLTIQHGQFYQGKPVIGYDLPGFGDELSGLPYLPRLIAKARAKLVGSMGDDIIYCCENDRRFLREHGNIHPADFLRVVWAAGDSDPKVYDYVRQCTLSSAAKPVDGE</sequence>
<name>A0A2N8HGI9_9BACT</name>
<proteinExistence type="predicted"/>
<dbReference type="AlphaFoldDB" id="A0A2N8HGI9"/>
<evidence type="ECO:0000313" key="3">
    <source>
        <dbReference type="Proteomes" id="UP000236000"/>
    </source>
</evidence>